<gene>
    <name evidence="2" type="ORF">CR103_04040</name>
</gene>
<dbReference type="EMBL" id="PDOB01000003">
    <property type="protein sequence ID" value="PIL41292.1"/>
    <property type="molecule type" value="Genomic_DNA"/>
</dbReference>
<dbReference type="GO" id="GO:0006313">
    <property type="term" value="P:DNA transposition"/>
    <property type="evidence" value="ECO:0007669"/>
    <property type="project" value="InterPro"/>
</dbReference>
<dbReference type="AlphaFoldDB" id="A0A2G8T5K6"/>
<protein>
    <recommendedName>
        <fullName evidence="4">Transposase</fullName>
    </recommendedName>
</protein>
<dbReference type="InterPro" id="IPR002514">
    <property type="entry name" value="Transposase_8"/>
</dbReference>
<evidence type="ECO:0008006" key="4">
    <source>
        <dbReference type="Google" id="ProtNLM"/>
    </source>
</evidence>
<dbReference type="InterPro" id="IPR009057">
    <property type="entry name" value="Homeodomain-like_sf"/>
</dbReference>
<dbReference type="OrthoDB" id="7282227at2"/>
<evidence type="ECO:0000313" key="2">
    <source>
        <dbReference type="EMBL" id="PIL41292.1"/>
    </source>
</evidence>
<feature type="coiled-coil region" evidence="1">
    <location>
        <begin position="94"/>
        <end position="121"/>
    </location>
</feature>
<dbReference type="GO" id="GO:0003677">
    <property type="term" value="F:DNA binding"/>
    <property type="evidence" value="ECO:0007669"/>
    <property type="project" value="InterPro"/>
</dbReference>
<dbReference type="Pfam" id="PF01527">
    <property type="entry name" value="HTH_Tnp_1"/>
    <property type="match status" value="1"/>
</dbReference>
<keyword evidence="3" id="KW-1185">Reference proteome</keyword>
<keyword evidence="1" id="KW-0175">Coiled coil</keyword>
<accession>A0A2G8T5K6</accession>
<dbReference type="Proteomes" id="UP000228593">
    <property type="component" value="Unassembled WGS sequence"/>
</dbReference>
<comment type="caution">
    <text evidence="2">The sequence shown here is derived from an EMBL/GenBank/DDBJ whole genome shotgun (WGS) entry which is preliminary data.</text>
</comment>
<dbReference type="GO" id="GO:0004803">
    <property type="term" value="F:transposase activity"/>
    <property type="evidence" value="ECO:0007669"/>
    <property type="project" value="InterPro"/>
</dbReference>
<proteinExistence type="predicted"/>
<name>A0A2G8T5K6_9BURK</name>
<dbReference type="SUPFAM" id="SSF46689">
    <property type="entry name" value="Homeodomain-like"/>
    <property type="match status" value="1"/>
</dbReference>
<sequence>MSPAVKQNDERESAEVVAVARRRKFTASYKRRIVREADACSNPGTVGALLRREGLYSSHLSNWRQEVEAAELAALQSKPRGPKPGATKAADRRVLGLELEVAKLKKQLGRAEQIIDVQKKLCDLLGLPTAGDVP</sequence>
<evidence type="ECO:0000313" key="3">
    <source>
        <dbReference type="Proteomes" id="UP000228593"/>
    </source>
</evidence>
<reference evidence="2 3" key="1">
    <citation type="submission" date="2017-10" db="EMBL/GenBank/DDBJ databases">
        <title>Massilia psychrophilum sp. nov., a novel purple-pigmented bacterium isolated from Tianshan glacier, Xinjiang Municipality, China.</title>
        <authorList>
            <person name="Wang H."/>
        </authorList>
    </citation>
    <scope>NUCLEOTIDE SEQUENCE [LARGE SCALE GENOMIC DNA]</scope>
    <source>
        <strain evidence="2 3">JCM 30813</strain>
    </source>
</reference>
<organism evidence="2 3">
    <name type="scientific">Massilia psychrophila</name>
    <dbReference type="NCBI Taxonomy" id="1603353"/>
    <lineage>
        <taxon>Bacteria</taxon>
        <taxon>Pseudomonadati</taxon>
        <taxon>Pseudomonadota</taxon>
        <taxon>Betaproteobacteria</taxon>
        <taxon>Burkholderiales</taxon>
        <taxon>Oxalobacteraceae</taxon>
        <taxon>Telluria group</taxon>
        <taxon>Massilia</taxon>
    </lineage>
</organism>
<evidence type="ECO:0000256" key="1">
    <source>
        <dbReference type="SAM" id="Coils"/>
    </source>
</evidence>